<dbReference type="Gene3D" id="1.10.540.10">
    <property type="entry name" value="Acyl-CoA dehydrogenase/oxidase, N-terminal domain"/>
    <property type="match status" value="1"/>
</dbReference>
<dbReference type="SUPFAM" id="SSF47203">
    <property type="entry name" value="Acyl-CoA dehydrogenase C-terminal domain-like"/>
    <property type="match status" value="1"/>
</dbReference>
<dbReference type="Pfam" id="PF02771">
    <property type="entry name" value="Acyl-CoA_dh_N"/>
    <property type="match status" value="1"/>
</dbReference>
<dbReference type="InterPro" id="IPR036250">
    <property type="entry name" value="AcylCo_DH-like_C"/>
</dbReference>
<dbReference type="Pfam" id="PF00441">
    <property type="entry name" value="Acyl-CoA_dh_1"/>
    <property type="match status" value="1"/>
</dbReference>
<dbReference type="RefSeq" id="WP_161269577.1">
    <property type="nucleotide sequence ID" value="NZ_JAAGNC010000126.1"/>
</dbReference>
<dbReference type="InterPro" id="IPR036736">
    <property type="entry name" value="ACP-like_sf"/>
</dbReference>
<dbReference type="CDD" id="cd05930">
    <property type="entry name" value="A_NRPS"/>
    <property type="match status" value="1"/>
</dbReference>
<dbReference type="EMBL" id="JAAGNC010000126">
    <property type="protein sequence ID" value="NEC58717.1"/>
    <property type="molecule type" value="Genomic_DNA"/>
</dbReference>
<evidence type="ECO:0000259" key="5">
    <source>
        <dbReference type="PROSITE" id="PS50075"/>
    </source>
</evidence>
<evidence type="ECO:0000256" key="1">
    <source>
        <dbReference type="ARBA" id="ARBA00001974"/>
    </source>
</evidence>
<dbReference type="InterPro" id="IPR010071">
    <property type="entry name" value="AA_adenyl_dom"/>
</dbReference>
<comment type="caution">
    <text evidence="6">The sequence shown here is derived from an EMBL/GenBank/DDBJ whole genome shotgun (WGS) entry which is preliminary data.</text>
</comment>
<evidence type="ECO:0000256" key="4">
    <source>
        <dbReference type="ARBA" id="ARBA00022827"/>
    </source>
</evidence>
<dbReference type="Gene3D" id="3.40.50.980">
    <property type="match status" value="2"/>
</dbReference>
<dbReference type="Gene3D" id="1.10.1200.10">
    <property type="entry name" value="ACP-like"/>
    <property type="match status" value="1"/>
</dbReference>
<dbReference type="PROSITE" id="PS00455">
    <property type="entry name" value="AMP_BINDING"/>
    <property type="match status" value="1"/>
</dbReference>
<evidence type="ECO:0000313" key="7">
    <source>
        <dbReference type="Proteomes" id="UP000470404"/>
    </source>
</evidence>
<sequence>MRTRLSNAQEELRTHLAAVFSDDHEDVWTGCSRHGWLGLTVDSAHGGLGLGETEAVVLAEELGAAARPAAVLEHVACAETLAARHNAATDEMLGEALLGRRRLRLDLPVVPRDRVEQPSWWLRLSAHLLGLSRRAVRLAAERSRERRQFDGPIARFQGLVLPLAAHAARIGGLRLRLHQLAGELDRSVADPRDVAVFAQSVRAHAYEAVNHAVHVFGAAGLTYAEPISACHQRMLETGTRLVPDTGHDHKLPAPEPYWRTALRRRVPESRWAGKRVARTAERVHDLVRAAAARHHDQTAVTMAGEEPLSYRDLDRRANQLARLLRERGAGPGELVAVCLPRCVDLVVALLGVLKSGAAYLPLDPEYPETRLAFMLEDSGASVVLTQDWFTEWLPETPAAVIRLDTDEDLPGQPATPPEEQATAADLAYVIYTSGSTGTPKGVEIEHRGLVNRLCWDIGTFPLGPGDAVLHHTSLSFDISAMEIFGALVNGARVVLAPPGTERDTATLARTITEEQITAVPLVPSVLDVLLEERPGLKEATALRYLFSGGEALSADLCRRVFATVPWAELHNFYGPSENSVDVTAWHCTPDSIRDSVPIGVPLDNVTVYVVDDTGTPVAGGATGELLVGGAGLARGYRNRPELTGERFLPDPFSLDPRARVYRTGDLVRHRPDGALEYLGRLDEQVKIRGFRIEPGEIETALEQIASVRQAIVKPVGNVRLDAYVTCFDDRTRPDELLDQVRHRLPAHLVPSRLDILPAFPLMPNGKIDRSALAASDDAGGGSEHEGGLRGTVRRLMADVLNQPSVEPAADFFDLGGTSLQAARFVARVRSSTPIRLDLGRFIQDPTCEGVLAHRSEAS</sequence>
<evidence type="ECO:0000256" key="2">
    <source>
        <dbReference type="ARBA" id="ARBA00009347"/>
    </source>
</evidence>
<dbReference type="PANTHER" id="PTHR45527">
    <property type="entry name" value="NONRIBOSOMAL PEPTIDE SYNTHETASE"/>
    <property type="match status" value="1"/>
</dbReference>
<evidence type="ECO:0000313" key="6">
    <source>
        <dbReference type="EMBL" id="NEC58717.1"/>
    </source>
</evidence>
<dbReference type="PROSITE" id="PS50075">
    <property type="entry name" value="CARRIER"/>
    <property type="match status" value="1"/>
</dbReference>
<dbReference type="Pfam" id="PF00501">
    <property type="entry name" value="AMP-binding"/>
    <property type="match status" value="1"/>
</dbReference>
<dbReference type="Gene3D" id="2.30.38.10">
    <property type="entry name" value="Luciferase, Domain 3"/>
    <property type="match status" value="1"/>
</dbReference>
<comment type="similarity">
    <text evidence="2">Belongs to the acyl-CoA dehydrogenase family.</text>
</comment>
<name>A0ABX0BSV7_9PSEU</name>
<dbReference type="InterPro" id="IPR009100">
    <property type="entry name" value="AcylCoA_DH/oxidase_NM_dom_sf"/>
</dbReference>
<dbReference type="Pfam" id="PF00550">
    <property type="entry name" value="PP-binding"/>
    <property type="match status" value="1"/>
</dbReference>
<dbReference type="InterPro" id="IPR000873">
    <property type="entry name" value="AMP-dep_synth/lig_dom"/>
</dbReference>
<dbReference type="InterPro" id="IPR037069">
    <property type="entry name" value="AcylCoA_DH/ox_N_sf"/>
</dbReference>
<feature type="domain" description="Carrier" evidence="5">
    <location>
        <begin position="783"/>
        <end position="858"/>
    </location>
</feature>
<accession>A0ABX0BSV7</accession>
<dbReference type="Gene3D" id="1.20.140.10">
    <property type="entry name" value="Butyryl-CoA Dehydrogenase, subunit A, domain 3"/>
    <property type="match status" value="1"/>
</dbReference>
<proteinExistence type="inferred from homology"/>
<dbReference type="PANTHER" id="PTHR45527:SF1">
    <property type="entry name" value="FATTY ACID SYNTHASE"/>
    <property type="match status" value="1"/>
</dbReference>
<dbReference type="SUPFAM" id="SSF56645">
    <property type="entry name" value="Acyl-CoA dehydrogenase NM domain-like"/>
    <property type="match status" value="1"/>
</dbReference>
<protein>
    <submittedName>
        <fullName evidence="6">Amino acid adenylation domain-containing protein</fullName>
    </submittedName>
</protein>
<keyword evidence="3" id="KW-0285">Flavoprotein</keyword>
<dbReference type="Gene3D" id="3.30.300.30">
    <property type="match status" value="1"/>
</dbReference>
<reference evidence="6 7" key="1">
    <citation type="submission" date="2020-01" db="EMBL/GenBank/DDBJ databases">
        <title>Insect and environment-associated Actinomycetes.</title>
        <authorList>
            <person name="Currrie C."/>
            <person name="Chevrette M."/>
            <person name="Carlson C."/>
            <person name="Stubbendieck R."/>
            <person name="Wendt-Pienkowski E."/>
        </authorList>
    </citation>
    <scope>NUCLEOTIDE SEQUENCE [LARGE SCALE GENOMIC DNA]</scope>
    <source>
        <strain evidence="6 7">SID8386</strain>
    </source>
</reference>
<dbReference type="SUPFAM" id="SSF56801">
    <property type="entry name" value="Acetyl-CoA synthetase-like"/>
    <property type="match status" value="1"/>
</dbReference>
<dbReference type="Proteomes" id="UP000470404">
    <property type="component" value="Unassembled WGS sequence"/>
</dbReference>
<dbReference type="InterPro" id="IPR020845">
    <property type="entry name" value="AMP-binding_CS"/>
</dbReference>
<gene>
    <name evidence="6" type="ORF">G3I59_24715</name>
</gene>
<dbReference type="NCBIfam" id="TIGR01733">
    <property type="entry name" value="AA-adenyl-dom"/>
    <property type="match status" value="1"/>
</dbReference>
<dbReference type="InterPro" id="IPR013786">
    <property type="entry name" value="AcylCoA_DH/ox_N"/>
</dbReference>
<dbReference type="InterPro" id="IPR009075">
    <property type="entry name" value="AcylCo_DH/oxidase_C"/>
</dbReference>
<dbReference type="SUPFAM" id="SSF47336">
    <property type="entry name" value="ACP-like"/>
    <property type="match status" value="1"/>
</dbReference>
<comment type="cofactor">
    <cofactor evidence="1">
        <name>FAD</name>
        <dbReference type="ChEBI" id="CHEBI:57692"/>
    </cofactor>
</comment>
<dbReference type="InterPro" id="IPR009081">
    <property type="entry name" value="PP-bd_ACP"/>
</dbReference>
<dbReference type="InterPro" id="IPR045851">
    <property type="entry name" value="AMP-bd_C_sf"/>
</dbReference>
<keyword evidence="7" id="KW-1185">Reference proteome</keyword>
<organism evidence="6 7">
    <name type="scientific">Amycolatopsis rubida</name>
    <dbReference type="NCBI Taxonomy" id="112413"/>
    <lineage>
        <taxon>Bacteria</taxon>
        <taxon>Bacillati</taxon>
        <taxon>Actinomycetota</taxon>
        <taxon>Actinomycetes</taxon>
        <taxon>Pseudonocardiales</taxon>
        <taxon>Pseudonocardiaceae</taxon>
        <taxon>Amycolatopsis</taxon>
    </lineage>
</organism>
<keyword evidence="4" id="KW-0274">FAD</keyword>
<evidence type="ECO:0000256" key="3">
    <source>
        <dbReference type="ARBA" id="ARBA00022630"/>
    </source>
</evidence>